<dbReference type="STRING" id="379532.ENSPCOP00000012927"/>
<dbReference type="OMA" id="RCDTWSY"/>
<name>A0A2K6FG22_PROCO</name>
<dbReference type="Ensembl" id="ENSPCOT00000023530.1">
    <property type="protein sequence ID" value="ENSPCOP00000012927.1"/>
    <property type="gene ID" value="ENSPCOG00000018067.1"/>
</dbReference>
<dbReference type="Gene3D" id="2.40.128.20">
    <property type="match status" value="1"/>
</dbReference>
<keyword evidence="2" id="KW-0732">Signal</keyword>
<dbReference type="GeneTree" id="ENSGT01050000244868"/>
<feature type="signal peptide" evidence="2">
    <location>
        <begin position="1"/>
        <end position="19"/>
    </location>
</feature>
<dbReference type="PANTHER" id="PTHR11430">
    <property type="entry name" value="LIPOCALIN"/>
    <property type="match status" value="1"/>
</dbReference>
<dbReference type="Proteomes" id="UP000233160">
    <property type="component" value="Unassembled WGS sequence"/>
</dbReference>
<proteinExistence type="inferred from homology"/>
<gene>
    <name evidence="4" type="primary">LCN12</name>
</gene>
<evidence type="ECO:0000313" key="5">
    <source>
        <dbReference type="Proteomes" id="UP000233160"/>
    </source>
</evidence>
<accession>A0A2K6FG22</accession>
<comment type="similarity">
    <text evidence="1">Belongs to the calycin superfamily. Lipocalin family.</text>
</comment>
<dbReference type="GO" id="GO:0005615">
    <property type="term" value="C:extracellular space"/>
    <property type="evidence" value="ECO:0007669"/>
    <property type="project" value="TreeGrafter"/>
</dbReference>
<protein>
    <submittedName>
        <fullName evidence="4">Lipocalin 12</fullName>
    </submittedName>
</protein>
<dbReference type="SUPFAM" id="SSF50814">
    <property type="entry name" value="Lipocalins"/>
    <property type="match status" value="1"/>
</dbReference>
<dbReference type="GO" id="GO:0036094">
    <property type="term" value="F:small molecule binding"/>
    <property type="evidence" value="ECO:0007669"/>
    <property type="project" value="InterPro"/>
</dbReference>
<dbReference type="AlphaFoldDB" id="A0A2K6FG22"/>
<evidence type="ECO:0000313" key="4">
    <source>
        <dbReference type="Ensembl" id="ENSPCOP00000012927.1"/>
    </source>
</evidence>
<organism evidence="4 5">
    <name type="scientific">Propithecus coquereli</name>
    <name type="common">Coquerel's sifaka</name>
    <name type="synonym">Propithecus verreauxi coquereli</name>
    <dbReference type="NCBI Taxonomy" id="379532"/>
    <lineage>
        <taxon>Eukaryota</taxon>
        <taxon>Metazoa</taxon>
        <taxon>Chordata</taxon>
        <taxon>Craniata</taxon>
        <taxon>Vertebrata</taxon>
        <taxon>Euteleostomi</taxon>
        <taxon>Mammalia</taxon>
        <taxon>Eutheria</taxon>
        <taxon>Euarchontoglires</taxon>
        <taxon>Primates</taxon>
        <taxon>Strepsirrhini</taxon>
        <taxon>Lemuriformes</taxon>
        <taxon>Indriidae</taxon>
        <taxon>Propithecus</taxon>
    </lineage>
</organism>
<feature type="domain" description="Lipocalin/cytosolic fatty-acid binding" evidence="3">
    <location>
        <begin position="40"/>
        <end position="180"/>
    </location>
</feature>
<evidence type="ECO:0000259" key="3">
    <source>
        <dbReference type="Pfam" id="PF00061"/>
    </source>
</evidence>
<keyword evidence="5" id="KW-1185">Reference proteome</keyword>
<dbReference type="PANTHER" id="PTHR11430:SF12">
    <property type="entry name" value="EPIDIDYMAL-SPECIFIC LIPOCALIN-12"/>
    <property type="match status" value="1"/>
</dbReference>
<dbReference type="InterPro" id="IPR002345">
    <property type="entry name" value="Lipocalin"/>
</dbReference>
<reference evidence="4" key="2">
    <citation type="submission" date="2025-09" db="UniProtKB">
        <authorList>
            <consortium name="Ensembl"/>
        </authorList>
    </citation>
    <scope>IDENTIFICATION</scope>
</reference>
<dbReference type="InterPro" id="IPR000566">
    <property type="entry name" value="Lipocln_cytosolic_FA-bd_dom"/>
</dbReference>
<sequence>MGPWCALWLLLTLPDVLWGQVLNPLPVQLGMQSFQGDQFQGEWFVLCLASNTYGKEHKALLGPFTATFELTAHGHFQVSNAMTRGRRCHTWSYEMIPEAQPGQFAVEHGSGPGTDREEIQVVDSDYTSFALVLSRRPAGSLTIIRVSLLGRSWVLPQGTVDKFICLGRTHGLSEDNIAFPNLAGWLPQAGTC</sequence>
<feature type="chain" id="PRO_5014323663" evidence="2">
    <location>
        <begin position="20"/>
        <end position="192"/>
    </location>
</feature>
<dbReference type="Pfam" id="PF00061">
    <property type="entry name" value="Lipocalin"/>
    <property type="match status" value="1"/>
</dbReference>
<evidence type="ECO:0000256" key="2">
    <source>
        <dbReference type="SAM" id="SignalP"/>
    </source>
</evidence>
<dbReference type="InterPro" id="IPR012674">
    <property type="entry name" value="Calycin"/>
</dbReference>
<dbReference type="PRINTS" id="PR01254">
    <property type="entry name" value="PGNDSYNTHASE"/>
</dbReference>
<reference evidence="4" key="1">
    <citation type="submission" date="2025-08" db="UniProtKB">
        <authorList>
            <consortium name="Ensembl"/>
        </authorList>
    </citation>
    <scope>IDENTIFICATION</scope>
</reference>
<evidence type="ECO:0000256" key="1">
    <source>
        <dbReference type="ARBA" id="ARBA00006889"/>
    </source>
</evidence>